<dbReference type="EMBL" id="AP018712">
    <property type="protein sequence ID" value="BBE29991.1"/>
    <property type="molecule type" value="Genomic_DNA"/>
</dbReference>
<dbReference type="RefSeq" id="WP_190615130.1">
    <property type="nucleotide sequence ID" value="NZ_AP018712.1"/>
</dbReference>
<dbReference type="Proteomes" id="UP000516361">
    <property type="component" value="Chromosome"/>
</dbReference>
<evidence type="ECO:0000313" key="2">
    <source>
        <dbReference type="Proteomes" id="UP000516361"/>
    </source>
</evidence>
<sequence length="229" mass="26891">MYKKTLETLYKFLGKELLKNENRKKLEESIFNNLKTVLDFKEIYSSIKELENFEVQNYLLEMLMSSFFNKLNMVYKDKELMYGEKKISIELTSKALEFLIEIAELSEPNTELIFNILSNDIELRAEAIASIFSNSKNLWEEDEINSYLKKLKPLTLKFLIFLCEVELTTTEELLKKLNLKNKKSVSALVSALSRNAPKGKEKLVFKNNNSIKINMKYKNIIMNELKKRV</sequence>
<evidence type="ECO:0000313" key="1">
    <source>
        <dbReference type="EMBL" id="BBE29991.1"/>
    </source>
</evidence>
<keyword evidence="2" id="KW-1185">Reference proteome</keyword>
<name>A0A7G1G170_9BACT</name>
<dbReference type="KEGG" id="ocy:OSSY52_01320"/>
<reference evidence="1 2" key="1">
    <citation type="submission" date="2018-06" db="EMBL/GenBank/DDBJ databases">
        <title>Genome sequencing of Oceanotoga sp. sy52.</title>
        <authorList>
            <person name="Mori K."/>
        </authorList>
    </citation>
    <scope>NUCLEOTIDE SEQUENCE [LARGE SCALE GENOMIC DNA]</scope>
    <source>
        <strain evidence="2">sy52</strain>
    </source>
</reference>
<accession>A0A7G1G170</accession>
<organism evidence="1 2">
    <name type="scientific">Tepiditoga spiralis</name>
    <dbReference type="NCBI Taxonomy" id="2108365"/>
    <lineage>
        <taxon>Bacteria</taxon>
        <taxon>Thermotogati</taxon>
        <taxon>Thermotogota</taxon>
        <taxon>Thermotogae</taxon>
        <taxon>Petrotogales</taxon>
        <taxon>Petrotogaceae</taxon>
        <taxon>Tepiditoga</taxon>
    </lineage>
</organism>
<protein>
    <submittedName>
        <fullName evidence="1">Uncharacterized protein</fullName>
    </submittedName>
</protein>
<proteinExistence type="predicted"/>
<gene>
    <name evidence="1" type="ORF">OSSY52_01320</name>
</gene>
<dbReference type="AlphaFoldDB" id="A0A7G1G170"/>
<dbReference type="InParanoid" id="A0A7G1G170"/>